<name>A0A370WYT2_9GAMM</name>
<evidence type="ECO:0000313" key="2">
    <source>
        <dbReference type="EMBL" id="RDS81246.1"/>
    </source>
</evidence>
<dbReference type="AlphaFoldDB" id="A0A370WYT2"/>
<reference evidence="2 3" key="1">
    <citation type="submission" date="2018-07" db="EMBL/GenBank/DDBJ databases">
        <title>Dyella monticola sp. nov. and Dyella psychrodurans sp. nov. isolated from monsoon evergreen broad-leaved forest soil of Dinghu Mountain, China.</title>
        <authorList>
            <person name="Gao Z."/>
            <person name="Qiu L."/>
        </authorList>
    </citation>
    <scope>NUCLEOTIDE SEQUENCE [LARGE SCALE GENOMIC DNA]</scope>
    <source>
        <strain evidence="2 3">4G-K06</strain>
    </source>
</reference>
<evidence type="ECO:0000313" key="3">
    <source>
        <dbReference type="Proteomes" id="UP000254258"/>
    </source>
</evidence>
<keyword evidence="3" id="KW-1185">Reference proteome</keyword>
<accession>A0A370WYT2</accession>
<dbReference type="Proteomes" id="UP000254258">
    <property type="component" value="Unassembled WGS sequence"/>
</dbReference>
<comment type="caution">
    <text evidence="2">The sequence shown here is derived from an EMBL/GenBank/DDBJ whole genome shotgun (WGS) entry which is preliminary data.</text>
</comment>
<dbReference type="OrthoDB" id="5957048at2"/>
<organism evidence="2 3">
    <name type="scientific">Dyella monticola</name>
    <dbReference type="NCBI Taxonomy" id="1927958"/>
    <lineage>
        <taxon>Bacteria</taxon>
        <taxon>Pseudomonadati</taxon>
        <taxon>Pseudomonadota</taxon>
        <taxon>Gammaproteobacteria</taxon>
        <taxon>Lysobacterales</taxon>
        <taxon>Rhodanobacteraceae</taxon>
        <taxon>Dyella</taxon>
    </lineage>
</organism>
<protein>
    <submittedName>
        <fullName evidence="2">Uncharacterized protein</fullName>
    </submittedName>
</protein>
<dbReference type="EMBL" id="QRBE01000006">
    <property type="protein sequence ID" value="RDS81246.1"/>
    <property type="molecule type" value="Genomic_DNA"/>
</dbReference>
<feature type="region of interest" description="Disordered" evidence="1">
    <location>
        <begin position="1"/>
        <end position="25"/>
    </location>
</feature>
<gene>
    <name evidence="2" type="ORF">DWU98_11980</name>
</gene>
<feature type="compositionally biased region" description="Basic residues" evidence="1">
    <location>
        <begin position="7"/>
        <end position="18"/>
    </location>
</feature>
<sequence>MLFSSRRPTRPPTAKKHAHESITKASPAAAELRLHHLDYNLQPLSVASLSHYVEPVEDERFRVH</sequence>
<proteinExistence type="predicted"/>
<evidence type="ECO:0000256" key="1">
    <source>
        <dbReference type="SAM" id="MobiDB-lite"/>
    </source>
</evidence>
<dbReference type="RefSeq" id="WP_115495802.1">
    <property type="nucleotide sequence ID" value="NZ_QRBE01000006.1"/>
</dbReference>